<evidence type="ECO:0000313" key="2">
    <source>
        <dbReference type="Proteomes" id="UP000007798"/>
    </source>
</evidence>
<dbReference type="Proteomes" id="UP000007798">
    <property type="component" value="Unassembled WGS sequence"/>
</dbReference>
<organism evidence="1 2">
    <name type="scientific">Drosophila willistoni</name>
    <name type="common">Fruit fly</name>
    <dbReference type="NCBI Taxonomy" id="7260"/>
    <lineage>
        <taxon>Eukaryota</taxon>
        <taxon>Metazoa</taxon>
        <taxon>Ecdysozoa</taxon>
        <taxon>Arthropoda</taxon>
        <taxon>Hexapoda</taxon>
        <taxon>Insecta</taxon>
        <taxon>Pterygota</taxon>
        <taxon>Neoptera</taxon>
        <taxon>Endopterygota</taxon>
        <taxon>Diptera</taxon>
        <taxon>Brachycera</taxon>
        <taxon>Muscomorpha</taxon>
        <taxon>Ephydroidea</taxon>
        <taxon>Drosophilidae</taxon>
        <taxon>Drosophila</taxon>
        <taxon>Sophophora</taxon>
    </lineage>
</organism>
<dbReference type="STRING" id="7260.B4NI76"/>
<evidence type="ECO:0000313" key="1">
    <source>
        <dbReference type="EMBL" id="EDW84768.1"/>
    </source>
</evidence>
<sequence length="458" mass="52283">MKTMKSTRNRSVAAKVLGAPSEEQIIGILRTCAKYFNDKNQLFKKVVPILEMINFVPIFSSGQLNRQELQRLVPIIAKELTQLTLRMNDILPLYLLCQSLNVKTMPRLKSCFVLSSGTVEETNHLILLGLLLPQLEVLRVFAPVNGDFPVLRKLRSLQLNHGISKVALSQLFRNSLQLENFVLTDETLKMNNWYVNVTGIEKCRKLRELVLPLYHQPSVSLCKLANLTKLSLHHQMPWTGQHWLSIITPIIHAKRHELQCLTLDGSYLTVPLNLFNLQLLQCTALSKLCLSNCTLADSLVSTVPLSCQHLSFRRCVIGKLDCHLKAHALMQLLELFDCELLTAAGPSNHVLQTVLWLRKHQPTLNAIHVLYSQTINLRKEMEMWPINHLLENTPWIQIHELQPQATQLWQQPLGTITMQFGHPVNYMPDMEEQQTGQHLNRITAADIIKDIDKSMIGH</sequence>
<dbReference type="eggNOG" id="ENOG502T91R">
    <property type="taxonomic scope" value="Eukaryota"/>
</dbReference>
<dbReference type="OrthoDB" id="7864693at2759"/>
<dbReference type="KEGG" id="dwi:6651384"/>
<dbReference type="HOGENOM" id="CLU_049800_0_0_1"/>
<reference evidence="1 2" key="1">
    <citation type="journal article" date="2007" name="Nature">
        <title>Evolution of genes and genomes on the Drosophila phylogeny.</title>
        <authorList>
            <consortium name="Drosophila 12 Genomes Consortium"/>
            <person name="Clark A.G."/>
            <person name="Eisen M.B."/>
            <person name="Smith D.R."/>
            <person name="Bergman C.M."/>
            <person name="Oliver B."/>
            <person name="Markow T.A."/>
            <person name="Kaufman T.C."/>
            <person name="Kellis M."/>
            <person name="Gelbart W."/>
            <person name="Iyer V.N."/>
            <person name="Pollard D.A."/>
            <person name="Sackton T.B."/>
            <person name="Larracuente A.M."/>
            <person name="Singh N.D."/>
            <person name="Abad J.P."/>
            <person name="Abt D.N."/>
            <person name="Adryan B."/>
            <person name="Aguade M."/>
            <person name="Akashi H."/>
            <person name="Anderson W.W."/>
            <person name="Aquadro C.F."/>
            <person name="Ardell D.H."/>
            <person name="Arguello R."/>
            <person name="Artieri C.G."/>
            <person name="Barbash D.A."/>
            <person name="Barker D."/>
            <person name="Barsanti P."/>
            <person name="Batterham P."/>
            <person name="Batzoglou S."/>
            <person name="Begun D."/>
            <person name="Bhutkar A."/>
            <person name="Blanco E."/>
            <person name="Bosak S.A."/>
            <person name="Bradley R.K."/>
            <person name="Brand A.D."/>
            <person name="Brent M.R."/>
            <person name="Brooks A.N."/>
            <person name="Brown R.H."/>
            <person name="Butlin R.K."/>
            <person name="Caggese C."/>
            <person name="Calvi B.R."/>
            <person name="Bernardo de Carvalho A."/>
            <person name="Caspi A."/>
            <person name="Castrezana S."/>
            <person name="Celniker S.E."/>
            <person name="Chang J.L."/>
            <person name="Chapple C."/>
            <person name="Chatterji S."/>
            <person name="Chinwalla A."/>
            <person name="Civetta A."/>
            <person name="Clifton S.W."/>
            <person name="Comeron J.M."/>
            <person name="Costello J.C."/>
            <person name="Coyne J.A."/>
            <person name="Daub J."/>
            <person name="David R.G."/>
            <person name="Delcher A.L."/>
            <person name="Delehaunty K."/>
            <person name="Do C.B."/>
            <person name="Ebling H."/>
            <person name="Edwards K."/>
            <person name="Eickbush T."/>
            <person name="Evans J.D."/>
            <person name="Filipski A."/>
            <person name="Findeiss S."/>
            <person name="Freyhult E."/>
            <person name="Fulton L."/>
            <person name="Fulton R."/>
            <person name="Garcia A.C."/>
            <person name="Gardiner A."/>
            <person name="Garfield D.A."/>
            <person name="Garvin B.E."/>
            <person name="Gibson G."/>
            <person name="Gilbert D."/>
            <person name="Gnerre S."/>
            <person name="Godfrey J."/>
            <person name="Good R."/>
            <person name="Gotea V."/>
            <person name="Gravely B."/>
            <person name="Greenberg A.J."/>
            <person name="Griffiths-Jones S."/>
            <person name="Gross S."/>
            <person name="Guigo R."/>
            <person name="Gustafson E.A."/>
            <person name="Haerty W."/>
            <person name="Hahn M.W."/>
            <person name="Halligan D.L."/>
            <person name="Halpern A.L."/>
            <person name="Halter G.M."/>
            <person name="Han M.V."/>
            <person name="Heger A."/>
            <person name="Hillier L."/>
            <person name="Hinrichs A.S."/>
            <person name="Holmes I."/>
            <person name="Hoskins R.A."/>
            <person name="Hubisz M.J."/>
            <person name="Hultmark D."/>
            <person name="Huntley M.A."/>
            <person name="Jaffe D.B."/>
            <person name="Jagadeeshan S."/>
            <person name="Jeck W.R."/>
            <person name="Johnson J."/>
            <person name="Jones C.D."/>
            <person name="Jordan W.C."/>
            <person name="Karpen G.H."/>
            <person name="Kataoka E."/>
            <person name="Keightley P.D."/>
            <person name="Kheradpour P."/>
            <person name="Kirkness E.F."/>
            <person name="Koerich L.B."/>
            <person name="Kristiansen K."/>
            <person name="Kudrna D."/>
            <person name="Kulathinal R.J."/>
            <person name="Kumar S."/>
            <person name="Kwok R."/>
            <person name="Lander E."/>
            <person name="Langley C.H."/>
            <person name="Lapoint R."/>
            <person name="Lazzaro B.P."/>
            <person name="Lee S.J."/>
            <person name="Levesque L."/>
            <person name="Li R."/>
            <person name="Lin C.F."/>
            <person name="Lin M.F."/>
            <person name="Lindblad-Toh K."/>
            <person name="Llopart A."/>
            <person name="Long M."/>
            <person name="Low L."/>
            <person name="Lozovsky E."/>
            <person name="Lu J."/>
            <person name="Luo M."/>
            <person name="Machado C.A."/>
            <person name="Makalowski W."/>
            <person name="Marzo M."/>
            <person name="Matsuda M."/>
            <person name="Matzkin L."/>
            <person name="McAllister B."/>
            <person name="McBride C.S."/>
            <person name="McKernan B."/>
            <person name="McKernan K."/>
            <person name="Mendez-Lago M."/>
            <person name="Minx P."/>
            <person name="Mollenhauer M.U."/>
            <person name="Montooth K."/>
            <person name="Mount S.M."/>
            <person name="Mu X."/>
            <person name="Myers E."/>
            <person name="Negre B."/>
            <person name="Newfeld S."/>
            <person name="Nielsen R."/>
            <person name="Noor M.A."/>
            <person name="O'Grady P."/>
            <person name="Pachter L."/>
            <person name="Papaceit M."/>
            <person name="Parisi M.J."/>
            <person name="Parisi M."/>
            <person name="Parts L."/>
            <person name="Pedersen J.S."/>
            <person name="Pesole G."/>
            <person name="Phillippy A.M."/>
            <person name="Ponting C.P."/>
            <person name="Pop M."/>
            <person name="Porcelli D."/>
            <person name="Powell J.R."/>
            <person name="Prohaska S."/>
            <person name="Pruitt K."/>
            <person name="Puig M."/>
            <person name="Quesneville H."/>
            <person name="Ram K.R."/>
            <person name="Rand D."/>
            <person name="Rasmussen M.D."/>
            <person name="Reed L.K."/>
            <person name="Reenan R."/>
            <person name="Reily A."/>
            <person name="Remington K.A."/>
            <person name="Rieger T.T."/>
            <person name="Ritchie M.G."/>
            <person name="Robin C."/>
            <person name="Rogers Y.H."/>
            <person name="Rohde C."/>
            <person name="Rozas J."/>
            <person name="Rubenfield M.J."/>
            <person name="Ruiz A."/>
            <person name="Russo S."/>
            <person name="Salzberg S.L."/>
            <person name="Sanchez-Gracia A."/>
            <person name="Saranga D.J."/>
            <person name="Sato H."/>
            <person name="Schaeffer S.W."/>
            <person name="Schatz M.C."/>
            <person name="Schlenke T."/>
            <person name="Schwartz R."/>
            <person name="Segarra C."/>
            <person name="Singh R.S."/>
            <person name="Sirot L."/>
            <person name="Sirota M."/>
            <person name="Sisneros N.B."/>
            <person name="Smith C.D."/>
            <person name="Smith T.F."/>
            <person name="Spieth J."/>
            <person name="Stage D.E."/>
            <person name="Stark A."/>
            <person name="Stephan W."/>
            <person name="Strausberg R.L."/>
            <person name="Strempel S."/>
            <person name="Sturgill D."/>
            <person name="Sutton G."/>
            <person name="Sutton G.G."/>
            <person name="Tao W."/>
            <person name="Teichmann S."/>
            <person name="Tobari Y.N."/>
            <person name="Tomimura Y."/>
            <person name="Tsolas J.M."/>
            <person name="Valente V.L."/>
            <person name="Venter E."/>
            <person name="Venter J.C."/>
            <person name="Vicario S."/>
            <person name="Vieira F.G."/>
            <person name="Vilella A.J."/>
            <person name="Villasante A."/>
            <person name="Walenz B."/>
            <person name="Wang J."/>
            <person name="Wasserman M."/>
            <person name="Watts T."/>
            <person name="Wilson D."/>
            <person name="Wilson R.K."/>
            <person name="Wing R.A."/>
            <person name="Wolfner M.F."/>
            <person name="Wong A."/>
            <person name="Wong G.K."/>
            <person name="Wu C.I."/>
            <person name="Wu G."/>
            <person name="Yamamoto D."/>
            <person name="Yang H.P."/>
            <person name="Yang S.P."/>
            <person name="Yorke J.A."/>
            <person name="Yoshida K."/>
            <person name="Zdobnov E."/>
            <person name="Zhang P."/>
            <person name="Zhang Y."/>
            <person name="Zimin A.V."/>
            <person name="Baldwin J."/>
            <person name="Abdouelleil A."/>
            <person name="Abdulkadir J."/>
            <person name="Abebe A."/>
            <person name="Abera B."/>
            <person name="Abreu J."/>
            <person name="Acer S.C."/>
            <person name="Aftuck L."/>
            <person name="Alexander A."/>
            <person name="An P."/>
            <person name="Anderson E."/>
            <person name="Anderson S."/>
            <person name="Arachi H."/>
            <person name="Azer M."/>
            <person name="Bachantsang P."/>
            <person name="Barry A."/>
            <person name="Bayul T."/>
            <person name="Berlin A."/>
            <person name="Bessette D."/>
            <person name="Bloom T."/>
            <person name="Blye J."/>
            <person name="Boguslavskiy L."/>
            <person name="Bonnet C."/>
            <person name="Boukhgalter B."/>
            <person name="Bourzgui I."/>
            <person name="Brown A."/>
            <person name="Cahill P."/>
            <person name="Channer S."/>
            <person name="Cheshatsang Y."/>
            <person name="Chuda L."/>
            <person name="Citroen M."/>
            <person name="Collymore A."/>
            <person name="Cooke P."/>
            <person name="Costello M."/>
            <person name="D'Aco K."/>
            <person name="Daza R."/>
            <person name="De Haan G."/>
            <person name="DeGray S."/>
            <person name="DeMaso C."/>
            <person name="Dhargay N."/>
            <person name="Dooley K."/>
            <person name="Dooley E."/>
            <person name="Doricent M."/>
            <person name="Dorje P."/>
            <person name="Dorjee K."/>
            <person name="Dupes A."/>
            <person name="Elong R."/>
            <person name="Falk J."/>
            <person name="Farina A."/>
            <person name="Faro S."/>
            <person name="Ferguson D."/>
            <person name="Fisher S."/>
            <person name="Foley C.D."/>
            <person name="Franke A."/>
            <person name="Friedrich D."/>
            <person name="Gadbois L."/>
            <person name="Gearin G."/>
            <person name="Gearin C.R."/>
            <person name="Giannoukos G."/>
            <person name="Goode T."/>
            <person name="Graham J."/>
            <person name="Grandbois E."/>
            <person name="Grewal S."/>
            <person name="Gyaltsen K."/>
            <person name="Hafez N."/>
            <person name="Hagos B."/>
            <person name="Hall J."/>
            <person name="Henson C."/>
            <person name="Hollinger A."/>
            <person name="Honan T."/>
            <person name="Huard M.D."/>
            <person name="Hughes L."/>
            <person name="Hurhula B."/>
            <person name="Husby M.E."/>
            <person name="Kamat A."/>
            <person name="Kanga B."/>
            <person name="Kashin S."/>
            <person name="Khazanovich D."/>
            <person name="Kisner P."/>
            <person name="Lance K."/>
            <person name="Lara M."/>
            <person name="Lee W."/>
            <person name="Lennon N."/>
            <person name="Letendre F."/>
            <person name="LeVine R."/>
            <person name="Lipovsky A."/>
            <person name="Liu X."/>
            <person name="Liu J."/>
            <person name="Liu S."/>
            <person name="Lokyitsang T."/>
            <person name="Lokyitsang Y."/>
            <person name="Lubonja R."/>
            <person name="Lui A."/>
            <person name="MacDonald P."/>
            <person name="Magnisalis V."/>
            <person name="Maru K."/>
            <person name="Matthews C."/>
            <person name="McCusker W."/>
            <person name="McDonough S."/>
            <person name="Mehta T."/>
            <person name="Meldrim J."/>
            <person name="Meneus L."/>
            <person name="Mihai O."/>
            <person name="Mihalev A."/>
            <person name="Mihova T."/>
            <person name="Mittelman R."/>
            <person name="Mlenga V."/>
            <person name="Montmayeur A."/>
            <person name="Mulrain L."/>
            <person name="Navidi A."/>
            <person name="Naylor J."/>
            <person name="Negash T."/>
            <person name="Nguyen T."/>
            <person name="Nguyen N."/>
            <person name="Nicol R."/>
            <person name="Norbu C."/>
            <person name="Norbu N."/>
            <person name="Novod N."/>
            <person name="O'Neill B."/>
            <person name="Osman S."/>
            <person name="Markiewicz E."/>
            <person name="Oyono O.L."/>
            <person name="Patti C."/>
            <person name="Phunkhang P."/>
            <person name="Pierre F."/>
            <person name="Priest M."/>
            <person name="Raghuraman S."/>
            <person name="Rege F."/>
            <person name="Reyes R."/>
            <person name="Rise C."/>
            <person name="Rogov P."/>
            <person name="Ross K."/>
            <person name="Ryan E."/>
            <person name="Settipalli S."/>
            <person name="Shea T."/>
            <person name="Sherpa N."/>
            <person name="Shi L."/>
            <person name="Shih D."/>
            <person name="Sparrow T."/>
            <person name="Spaulding J."/>
            <person name="Stalker J."/>
            <person name="Stange-Thomann N."/>
            <person name="Stavropoulos S."/>
            <person name="Stone C."/>
            <person name="Strader C."/>
            <person name="Tesfaye S."/>
            <person name="Thomson T."/>
            <person name="Thoulutsang Y."/>
            <person name="Thoulutsang D."/>
            <person name="Topham K."/>
            <person name="Topping I."/>
            <person name="Tsamla T."/>
            <person name="Vassiliev H."/>
            <person name="Vo A."/>
            <person name="Wangchuk T."/>
            <person name="Wangdi T."/>
            <person name="Weiand M."/>
            <person name="Wilkinson J."/>
            <person name="Wilson A."/>
            <person name="Yadav S."/>
            <person name="Young G."/>
            <person name="Yu Q."/>
            <person name="Zembek L."/>
            <person name="Zhong D."/>
            <person name="Zimmer A."/>
            <person name="Zwirko Z."/>
            <person name="Jaffe D.B."/>
            <person name="Alvarez P."/>
            <person name="Brockman W."/>
            <person name="Butler J."/>
            <person name="Chin C."/>
            <person name="Gnerre S."/>
            <person name="Grabherr M."/>
            <person name="Kleber M."/>
            <person name="Mauceli E."/>
            <person name="MacCallum I."/>
        </authorList>
    </citation>
    <scope>NUCLEOTIDE SEQUENCE [LARGE SCALE GENOMIC DNA]</scope>
    <source>
        <strain evidence="2">Tucson 14030-0811.24</strain>
    </source>
</reference>
<dbReference type="SUPFAM" id="SSF52047">
    <property type="entry name" value="RNI-like"/>
    <property type="match status" value="1"/>
</dbReference>
<protein>
    <submittedName>
        <fullName evidence="1">Uncharacterized protein</fullName>
    </submittedName>
</protein>
<proteinExistence type="predicted"/>
<gene>
    <name evidence="1" type="primary">Dwil\GK12958</name>
    <name evidence="1" type="ORF">Dwil_GK12958</name>
</gene>
<accession>B4NI76</accession>
<dbReference type="OMA" id="LWPGMDW"/>
<dbReference type="EMBL" id="CH964272">
    <property type="protein sequence ID" value="EDW84768.1"/>
    <property type="molecule type" value="Genomic_DNA"/>
</dbReference>
<name>B4NI76_DROWI</name>
<dbReference type="PhylomeDB" id="B4NI76"/>
<dbReference type="AlphaFoldDB" id="B4NI76"/>
<dbReference type="InParanoid" id="B4NI76"/>
<keyword evidence="2" id="KW-1185">Reference proteome</keyword>